<dbReference type="RefSeq" id="WP_006969856.1">
    <property type="nucleotide sequence ID" value="NZ_ABCS01000006.1"/>
</dbReference>
<reference evidence="5 6" key="1">
    <citation type="submission" date="2007-06" db="EMBL/GenBank/DDBJ databases">
        <authorList>
            <person name="Shimkets L."/>
            <person name="Ferriera S."/>
            <person name="Johnson J."/>
            <person name="Kravitz S."/>
            <person name="Beeson K."/>
            <person name="Sutton G."/>
            <person name="Rogers Y.-H."/>
            <person name="Friedman R."/>
            <person name="Frazier M."/>
            <person name="Venter J.C."/>
        </authorList>
    </citation>
    <scope>NUCLEOTIDE SEQUENCE [LARGE SCALE GENOMIC DNA]</scope>
    <source>
        <strain evidence="5 6">SIR-1</strain>
    </source>
</reference>
<dbReference type="PANTHER" id="PTHR44858:SF1">
    <property type="entry name" value="UDP-N-ACETYLGLUCOSAMINE--PEPTIDE N-ACETYLGLUCOSAMINYLTRANSFERASE SPINDLY-RELATED"/>
    <property type="match status" value="1"/>
</dbReference>
<evidence type="ECO:0000256" key="3">
    <source>
        <dbReference type="PROSITE-ProRule" id="PRU00339"/>
    </source>
</evidence>
<dbReference type="PANTHER" id="PTHR44858">
    <property type="entry name" value="TETRATRICOPEPTIDE REPEAT PROTEIN 6"/>
    <property type="match status" value="1"/>
</dbReference>
<dbReference type="InterPro" id="IPR050498">
    <property type="entry name" value="Ycf3"/>
</dbReference>
<keyword evidence="4" id="KW-0175">Coiled coil</keyword>
<dbReference type="SUPFAM" id="SSF48452">
    <property type="entry name" value="TPR-like"/>
    <property type="match status" value="2"/>
</dbReference>
<feature type="repeat" description="TPR" evidence="3">
    <location>
        <begin position="178"/>
        <end position="211"/>
    </location>
</feature>
<dbReference type="Pfam" id="PF13432">
    <property type="entry name" value="TPR_16"/>
    <property type="match status" value="1"/>
</dbReference>
<name>A6FZF7_9BACT</name>
<dbReference type="eggNOG" id="COG0457">
    <property type="taxonomic scope" value="Bacteria"/>
</dbReference>
<evidence type="ECO:0000313" key="5">
    <source>
        <dbReference type="EMBL" id="EDM81041.1"/>
    </source>
</evidence>
<gene>
    <name evidence="5" type="ORF">PPSIR1_25716</name>
</gene>
<dbReference type="Pfam" id="PF13181">
    <property type="entry name" value="TPR_8"/>
    <property type="match status" value="1"/>
</dbReference>
<dbReference type="Gene3D" id="1.25.40.10">
    <property type="entry name" value="Tetratricopeptide repeat domain"/>
    <property type="match status" value="2"/>
</dbReference>
<dbReference type="AlphaFoldDB" id="A6FZF7"/>
<dbReference type="Proteomes" id="UP000005801">
    <property type="component" value="Unassembled WGS sequence"/>
</dbReference>
<dbReference type="OrthoDB" id="5450625at2"/>
<accession>A6FZF7</accession>
<dbReference type="PROSITE" id="PS50005">
    <property type="entry name" value="TPR"/>
    <property type="match status" value="2"/>
</dbReference>
<keyword evidence="1" id="KW-0677">Repeat</keyword>
<proteinExistence type="predicted"/>
<protein>
    <submittedName>
        <fullName evidence="5">TPR-domain containing protein</fullName>
    </submittedName>
</protein>
<dbReference type="InterPro" id="IPR011990">
    <property type="entry name" value="TPR-like_helical_dom_sf"/>
</dbReference>
<organism evidence="5 6">
    <name type="scientific">Plesiocystis pacifica SIR-1</name>
    <dbReference type="NCBI Taxonomy" id="391625"/>
    <lineage>
        <taxon>Bacteria</taxon>
        <taxon>Pseudomonadati</taxon>
        <taxon>Myxococcota</taxon>
        <taxon>Polyangia</taxon>
        <taxon>Nannocystales</taxon>
        <taxon>Nannocystaceae</taxon>
        <taxon>Plesiocystis</taxon>
    </lineage>
</organism>
<evidence type="ECO:0000256" key="4">
    <source>
        <dbReference type="SAM" id="Coils"/>
    </source>
</evidence>
<comment type="caution">
    <text evidence="5">The sequence shown here is derived from an EMBL/GenBank/DDBJ whole genome shotgun (WGS) entry which is preliminary data.</text>
</comment>
<evidence type="ECO:0000256" key="1">
    <source>
        <dbReference type="ARBA" id="ARBA00022737"/>
    </source>
</evidence>
<evidence type="ECO:0000313" key="6">
    <source>
        <dbReference type="Proteomes" id="UP000005801"/>
    </source>
</evidence>
<keyword evidence="6" id="KW-1185">Reference proteome</keyword>
<sequence length="709" mass="80231">MNTNQMMRRRNLRVTEQLLGELEAGRFDSALTQRILSAPAAFPRMLRACFYAEKGMLDSARADIEAALEHGAENPIIQLVAGMLLFTTRDYHRALERLTHTAALSPKASRRARHQALAIAGSLGWEHDVREQLLGAIADEPEYAPWQAQACRFYARGRYWQQALVHGKRAVELAPEVPSMWMEVASLHARLDQREEAVAALERALSLCERDDRRDEALYRREAVYVAINASAFDLAFENIERVLELEPDSPELHVQLSELHSWKDENEAAEAHARKALELRPDYPPALRMLGALAVREERYEDAIEQLLRVVELDPKEYQTHVWLTEAYLRTERYTEAHAQLHAGTMNSGGFLFVAWLIRFLIVAYSEETPKSELLWPHRTEEINDVLRELAPEIADKALEHRQHGLLIDAVEAAMTALRGNRSIYGTHVVDGELTRMHSRTGCRHESRWALQLLRVAPGEDCLKVYEDILPKYPGSSLPICHRGELHLWVNNFAEARADLEAAIDTVEGTRWAYIGLSTLYLLEGDYEGALDINARGIKVMHNTEGPAVYVYRGEAKRKLGRLDDAIEELALSVKWHPSRASATVNLALCYHAKGMSAQLQELWLRLRDEQAAGLLSDAARELGVRIIGDPDFEPSDDTKAEVLEHALKMMGGNRSSGLLTYWTKENKMRFIQLWPHGGSHPHSHDASYVSRAKQLLLKALASYSGPR</sequence>
<feature type="coiled-coil region" evidence="4">
    <location>
        <begin position="184"/>
        <end position="211"/>
    </location>
</feature>
<dbReference type="InterPro" id="IPR019734">
    <property type="entry name" value="TPR_rpt"/>
</dbReference>
<dbReference type="SMART" id="SM00028">
    <property type="entry name" value="TPR"/>
    <property type="match status" value="7"/>
</dbReference>
<feature type="repeat" description="TPR" evidence="3">
    <location>
        <begin position="285"/>
        <end position="318"/>
    </location>
</feature>
<dbReference type="STRING" id="391625.PPSIR1_25716"/>
<keyword evidence="2 3" id="KW-0802">TPR repeat</keyword>
<dbReference type="EMBL" id="ABCS01000006">
    <property type="protein sequence ID" value="EDM81041.1"/>
    <property type="molecule type" value="Genomic_DNA"/>
</dbReference>
<evidence type="ECO:0000256" key="2">
    <source>
        <dbReference type="ARBA" id="ARBA00022803"/>
    </source>
</evidence>